<evidence type="ECO:0008006" key="4">
    <source>
        <dbReference type="Google" id="ProtNLM"/>
    </source>
</evidence>
<evidence type="ECO:0000313" key="3">
    <source>
        <dbReference type="Proteomes" id="UP000632339"/>
    </source>
</evidence>
<feature type="transmembrane region" description="Helical" evidence="1">
    <location>
        <begin position="232"/>
        <end position="254"/>
    </location>
</feature>
<sequence length="727" mass="82225">MKNLYVDIRIGNAIALLKPLFWLLLIEILVFSIFALIPQGHDVYVYLLEEGFWTNGIPILLLFVSLVFLSCSSGLGAEVILSLSKISWQYITENSTIQNKIDYGKARNWVVTFLWYFPYLSFLLGLYKAIGFQKENGVEGFGYTAIFLTLLFTGMGFWLIFRARKGIWTYVRERLARIHGTDGASELMKKFRGSENISLKDFRPLIIVLCVLLTFSVLLFILFAILPSNFYYFIGAAALVVFGLGAWVNLYTAVELVDRLYKFRLFTINEKDYNLSAKNIIIVWVLLCSYINSDHPLNTTKDSPLKPTITLSSNLERYQSRFYKYARFDTLRRKIPIVFVAVDGGASRTGLFGSMMLSVLQDSIPDFKNHIFAYSDISGGTLGANVFYALSRDGFATRVNSDTCFTEQSRRFFKRDFLAPVIGTYMFGDALGYFWPWYIPKFDRGLALEKEWQSAWKDIMPFLDNKSDNKMALSANKMLGISLANTTFKPVMFINSHEVETGRRAIYSNVKLDTTIFSGISDLNDKLRTDLPFSSAILLSARFPLVSPSASIKINDAMKRHYVDGGYFESSGTLTLYEALQGLERAPGFDSTRFDVFVIHLDGGEDIVEAEYKGINFLNEPLDILNAAIADRSGHTEFAVEHLKNYVTNRYGRPHFITLKVGGSLKSVPVNWVLSTGAINQVVSRCREMLKKPELSPVLSAISTSTISQKYILQITKPSTNQNKAPQ</sequence>
<proteinExistence type="predicted"/>
<reference evidence="3" key="1">
    <citation type="journal article" date="2019" name="Int. J. Syst. Evol. Microbiol.">
        <title>The Global Catalogue of Microorganisms (GCM) 10K type strain sequencing project: providing services to taxonomists for standard genome sequencing and annotation.</title>
        <authorList>
            <consortium name="The Broad Institute Genomics Platform"/>
            <consortium name="The Broad Institute Genome Sequencing Center for Infectious Disease"/>
            <person name="Wu L."/>
            <person name="Ma J."/>
        </authorList>
    </citation>
    <scope>NUCLEOTIDE SEQUENCE [LARGE SCALE GENOMIC DNA]</scope>
    <source>
        <strain evidence="3">CGMCC 1.6375</strain>
    </source>
</reference>
<feature type="transmembrane region" description="Helical" evidence="1">
    <location>
        <begin position="142"/>
        <end position="161"/>
    </location>
</feature>
<evidence type="ECO:0000256" key="1">
    <source>
        <dbReference type="SAM" id="Phobius"/>
    </source>
</evidence>
<feature type="transmembrane region" description="Helical" evidence="1">
    <location>
        <begin position="205"/>
        <end position="226"/>
    </location>
</feature>
<feature type="transmembrane region" description="Helical" evidence="1">
    <location>
        <begin position="57"/>
        <end position="81"/>
    </location>
</feature>
<dbReference type="InterPro" id="IPR016035">
    <property type="entry name" value="Acyl_Trfase/lysoPLipase"/>
</dbReference>
<dbReference type="EMBL" id="BMLI01000001">
    <property type="protein sequence ID" value="GGM96253.1"/>
    <property type="molecule type" value="Genomic_DNA"/>
</dbReference>
<protein>
    <recommendedName>
        <fullName evidence="4">Patatin-like phospholipase</fullName>
    </recommendedName>
</protein>
<dbReference type="RefSeq" id="WP_019942803.1">
    <property type="nucleotide sequence ID" value="NZ_BMLI01000001.1"/>
</dbReference>
<feature type="transmembrane region" description="Helical" evidence="1">
    <location>
        <begin position="20"/>
        <end position="37"/>
    </location>
</feature>
<organism evidence="2 3">
    <name type="scientific">Dyadobacter beijingensis</name>
    <dbReference type="NCBI Taxonomy" id="365489"/>
    <lineage>
        <taxon>Bacteria</taxon>
        <taxon>Pseudomonadati</taxon>
        <taxon>Bacteroidota</taxon>
        <taxon>Cytophagia</taxon>
        <taxon>Cytophagales</taxon>
        <taxon>Spirosomataceae</taxon>
        <taxon>Dyadobacter</taxon>
    </lineage>
</organism>
<keyword evidence="1" id="KW-0812">Transmembrane</keyword>
<evidence type="ECO:0000313" key="2">
    <source>
        <dbReference type="EMBL" id="GGM96253.1"/>
    </source>
</evidence>
<feature type="transmembrane region" description="Helical" evidence="1">
    <location>
        <begin position="109"/>
        <end position="130"/>
    </location>
</feature>
<gene>
    <name evidence="2" type="ORF">GCM10010967_32300</name>
</gene>
<accession>A0ABQ2I1J7</accession>
<name>A0ABQ2I1J7_9BACT</name>
<feature type="transmembrane region" description="Helical" evidence="1">
    <location>
        <begin position="417"/>
        <end position="438"/>
    </location>
</feature>
<keyword evidence="3" id="KW-1185">Reference proteome</keyword>
<dbReference type="SUPFAM" id="SSF52151">
    <property type="entry name" value="FabD/lysophospholipase-like"/>
    <property type="match status" value="1"/>
</dbReference>
<keyword evidence="1" id="KW-1133">Transmembrane helix</keyword>
<dbReference type="Proteomes" id="UP000632339">
    <property type="component" value="Unassembled WGS sequence"/>
</dbReference>
<keyword evidence="1" id="KW-0472">Membrane</keyword>
<comment type="caution">
    <text evidence="2">The sequence shown here is derived from an EMBL/GenBank/DDBJ whole genome shotgun (WGS) entry which is preliminary data.</text>
</comment>